<proteinExistence type="predicted"/>
<protein>
    <submittedName>
        <fullName evidence="2">Uncharacterized protein</fullName>
    </submittedName>
</protein>
<sequence>MWVHYRDTLRLYHFPVGSLLVAITFLLGLVHPIAILIAAFIIILARITACSALKYFASTGQAQNRTGGCLNSGKHLRRMVFVVVNSRLIVQCITRSLNGGRHHHQHYEDDRCCPHHGLSNARHDR</sequence>
<accession>A0A8T0J0P8</accession>
<comment type="caution">
    <text evidence="2">The sequence shown here is derived from an EMBL/GenBank/DDBJ whole genome shotgun (WGS) entry which is preliminary data.</text>
</comment>
<dbReference type="EMBL" id="CM026422">
    <property type="protein sequence ID" value="KAG0588558.1"/>
    <property type="molecule type" value="Genomic_DNA"/>
</dbReference>
<reference evidence="2" key="1">
    <citation type="submission" date="2020-06" db="EMBL/GenBank/DDBJ databases">
        <title>WGS assembly of Ceratodon purpureus strain R40.</title>
        <authorList>
            <person name="Carey S.B."/>
            <person name="Jenkins J."/>
            <person name="Shu S."/>
            <person name="Lovell J.T."/>
            <person name="Sreedasyam A."/>
            <person name="Maumus F."/>
            <person name="Tiley G.P."/>
            <person name="Fernandez-Pozo N."/>
            <person name="Barry K."/>
            <person name="Chen C."/>
            <person name="Wang M."/>
            <person name="Lipzen A."/>
            <person name="Daum C."/>
            <person name="Saski C.A."/>
            <person name="Payton A.C."/>
            <person name="Mcbreen J.C."/>
            <person name="Conrad R.E."/>
            <person name="Kollar L.M."/>
            <person name="Olsson S."/>
            <person name="Huttunen S."/>
            <person name="Landis J.B."/>
            <person name="Wickett N.J."/>
            <person name="Johnson M.G."/>
            <person name="Rensing S.A."/>
            <person name="Grimwood J."/>
            <person name="Schmutz J."/>
            <person name="Mcdaniel S.F."/>
        </authorList>
    </citation>
    <scope>NUCLEOTIDE SEQUENCE</scope>
    <source>
        <strain evidence="2">R40</strain>
    </source>
</reference>
<feature type="transmembrane region" description="Helical" evidence="1">
    <location>
        <begin position="20"/>
        <end position="45"/>
    </location>
</feature>
<keyword evidence="1" id="KW-0472">Membrane</keyword>
<name>A0A8T0J0P8_CERPU</name>
<dbReference type="Proteomes" id="UP000822688">
    <property type="component" value="Chromosome 2"/>
</dbReference>
<gene>
    <name evidence="2" type="ORF">KC19_2G252000</name>
</gene>
<evidence type="ECO:0000256" key="1">
    <source>
        <dbReference type="SAM" id="Phobius"/>
    </source>
</evidence>
<dbReference type="AlphaFoldDB" id="A0A8T0J0P8"/>
<keyword evidence="1" id="KW-1133">Transmembrane helix</keyword>
<organism evidence="2 3">
    <name type="scientific">Ceratodon purpureus</name>
    <name type="common">Fire moss</name>
    <name type="synonym">Dicranum purpureum</name>
    <dbReference type="NCBI Taxonomy" id="3225"/>
    <lineage>
        <taxon>Eukaryota</taxon>
        <taxon>Viridiplantae</taxon>
        <taxon>Streptophyta</taxon>
        <taxon>Embryophyta</taxon>
        <taxon>Bryophyta</taxon>
        <taxon>Bryophytina</taxon>
        <taxon>Bryopsida</taxon>
        <taxon>Dicranidae</taxon>
        <taxon>Pseudoditrichales</taxon>
        <taxon>Ditrichaceae</taxon>
        <taxon>Ceratodon</taxon>
    </lineage>
</organism>
<evidence type="ECO:0000313" key="3">
    <source>
        <dbReference type="Proteomes" id="UP000822688"/>
    </source>
</evidence>
<keyword evidence="1" id="KW-0812">Transmembrane</keyword>
<evidence type="ECO:0000313" key="2">
    <source>
        <dbReference type="EMBL" id="KAG0588558.1"/>
    </source>
</evidence>
<keyword evidence="3" id="KW-1185">Reference proteome</keyword>